<feature type="compositionally biased region" description="Basic residues" evidence="1">
    <location>
        <begin position="39"/>
        <end position="48"/>
    </location>
</feature>
<evidence type="ECO:0000313" key="3">
    <source>
        <dbReference type="Proteomes" id="UP000217790"/>
    </source>
</evidence>
<dbReference type="AlphaFoldDB" id="A0A2H3D5G3"/>
<dbReference type="OrthoDB" id="10527257at2759"/>
<gene>
    <name evidence="2" type="ORF">ARMGADRAFT_341225</name>
</gene>
<keyword evidence="3" id="KW-1185">Reference proteome</keyword>
<name>A0A2H3D5G3_ARMGA</name>
<dbReference type="Proteomes" id="UP000217790">
    <property type="component" value="Unassembled WGS sequence"/>
</dbReference>
<dbReference type="InParanoid" id="A0A2H3D5G3"/>
<evidence type="ECO:0000256" key="1">
    <source>
        <dbReference type="SAM" id="MobiDB-lite"/>
    </source>
</evidence>
<dbReference type="EMBL" id="KZ293669">
    <property type="protein sequence ID" value="PBK89340.1"/>
    <property type="molecule type" value="Genomic_DNA"/>
</dbReference>
<sequence>MCGDKSWRQDARPPKHRTLPLLGARTGTLWQDISGTNRRLNRSPRKPCRPMNKSHLSACKARPSLVVFGALCSVKHESLRTPRIPRYQVIESFTRSLGWLMTHSSHLRRRRNLVRRVSSSERHMITEGRKYLWHV</sequence>
<organism evidence="2 3">
    <name type="scientific">Armillaria gallica</name>
    <name type="common">Bulbous honey fungus</name>
    <name type="synonym">Armillaria bulbosa</name>
    <dbReference type="NCBI Taxonomy" id="47427"/>
    <lineage>
        <taxon>Eukaryota</taxon>
        <taxon>Fungi</taxon>
        <taxon>Dikarya</taxon>
        <taxon>Basidiomycota</taxon>
        <taxon>Agaricomycotina</taxon>
        <taxon>Agaricomycetes</taxon>
        <taxon>Agaricomycetidae</taxon>
        <taxon>Agaricales</taxon>
        <taxon>Marasmiineae</taxon>
        <taxon>Physalacriaceae</taxon>
        <taxon>Armillaria</taxon>
    </lineage>
</organism>
<proteinExistence type="predicted"/>
<protein>
    <submittedName>
        <fullName evidence="2">Uncharacterized protein</fullName>
    </submittedName>
</protein>
<reference evidence="3" key="1">
    <citation type="journal article" date="2017" name="Nat. Ecol. Evol.">
        <title>Genome expansion and lineage-specific genetic innovations in the forest pathogenic fungi Armillaria.</title>
        <authorList>
            <person name="Sipos G."/>
            <person name="Prasanna A.N."/>
            <person name="Walter M.C."/>
            <person name="O'Connor E."/>
            <person name="Balint B."/>
            <person name="Krizsan K."/>
            <person name="Kiss B."/>
            <person name="Hess J."/>
            <person name="Varga T."/>
            <person name="Slot J."/>
            <person name="Riley R."/>
            <person name="Boka B."/>
            <person name="Rigling D."/>
            <person name="Barry K."/>
            <person name="Lee J."/>
            <person name="Mihaltcheva S."/>
            <person name="LaButti K."/>
            <person name="Lipzen A."/>
            <person name="Waldron R."/>
            <person name="Moloney N.M."/>
            <person name="Sperisen C."/>
            <person name="Kredics L."/>
            <person name="Vagvoelgyi C."/>
            <person name="Patrignani A."/>
            <person name="Fitzpatrick D."/>
            <person name="Nagy I."/>
            <person name="Doyle S."/>
            <person name="Anderson J.B."/>
            <person name="Grigoriev I.V."/>
            <person name="Gueldener U."/>
            <person name="Muensterkoetter M."/>
            <person name="Nagy L.G."/>
        </authorList>
    </citation>
    <scope>NUCLEOTIDE SEQUENCE [LARGE SCALE GENOMIC DNA]</scope>
    <source>
        <strain evidence="3">Ar21-2</strain>
    </source>
</reference>
<evidence type="ECO:0000313" key="2">
    <source>
        <dbReference type="EMBL" id="PBK89340.1"/>
    </source>
</evidence>
<accession>A0A2H3D5G3</accession>
<feature type="region of interest" description="Disordered" evidence="1">
    <location>
        <begin position="35"/>
        <end position="54"/>
    </location>
</feature>